<dbReference type="InterPro" id="IPR038062">
    <property type="entry name" value="ScdA-like_N_sf"/>
</dbReference>
<dbReference type="Pfam" id="PF13343">
    <property type="entry name" value="SBP_bac_6"/>
    <property type="match status" value="1"/>
</dbReference>
<feature type="domain" description="DUF1858" evidence="2">
    <location>
        <begin position="8"/>
        <end position="62"/>
    </location>
</feature>
<dbReference type="EMBL" id="MCIA01000034">
    <property type="protein sequence ID" value="RKD28481.1"/>
    <property type="molecule type" value="Genomic_DNA"/>
</dbReference>
<dbReference type="PANTHER" id="PTHR30006">
    <property type="entry name" value="THIAMINE-BINDING PERIPLASMIC PROTEIN-RELATED"/>
    <property type="match status" value="1"/>
</dbReference>
<dbReference type="Proteomes" id="UP000284277">
    <property type="component" value="Unassembled WGS sequence"/>
</dbReference>
<keyword evidence="1" id="KW-0732">Signal</keyword>
<evidence type="ECO:0000259" key="2">
    <source>
        <dbReference type="Pfam" id="PF08984"/>
    </source>
</evidence>
<evidence type="ECO:0000313" key="3">
    <source>
        <dbReference type="EMBL" id="RKD28481.1"/>
    </source>
</evidence>
<keyword evidence="4" id="KW-1185">Reference proteome</keyword>
<dbReference type="PANTHER" id="PTHR30006:SF2">
    <property type="entry name" value="ABC TRANSPORTER SUBSTRATE-BINDING PROTEIN"/>
    <property type="match status" value="1"/>
</dbReference>
<organism evidence="3 4">
    <name type="scientific">Lacrimispora algidixylanolytica</name>
    <dbReference type="NCBI Taxonomy" id="94868"/>
    <lineage>
        <taxon>Bacteria</taxon>
        <taxon>Bacillati</taxon>
        <taxon>Bacillota</taxon>
        <taxon>Clostridia</taxon>
        <taxon>Lachnospirales</taxon>
        <taxon>Lachnospiraceae</taxon>
        <taxon>Lacrimispora</taxon>
    </lineage>
</organism>
<evidence type="ECO:0000313" key="4">
    <source>
        <dbReference type="Proteomes" id="UP000284277"/>
    </source>
</evidence>
<dbReference type="GO" id="GO:0030288">
    <property type="term" value="C:outer membrane-bounded periplasmic space"/>
    <property type="evidence" value="ECO:0007669"/>
    <property type="project" value="TreeGrafter"/>
</dbReference>
<dbReference type="Gene3D" id="3.40.190.10">
    <property type="entry name" value="Periplasmic binding protein-like II"/>
    <property type="match status" value="2"/>
</dbReference>
<sequence>MSNNLKVTDTIYDITEKYPETINFFVANGFDKLSNPLMRNTLGKTVTLEMALSMRKMNPEAFLDKLHEVIEQSLPDIASGLAPMKKEEGGDIRIEGVLPCPIRLPLMEKFESWLTEQSDKLGYKVDYNLKSANLGLDDVKERVVQANGNADALSDLYLSAGFDLFFDKELMGRYRDAGEFEDISGLDHINSDFENEQINLKDPKGQYAIIGVVPAIFMVNTNVLGDRPMPESWADLMKPEFENSISLPMKDLDMFNAFLLHIYRYYGEEGVEKMGKALLRSMHPAQMVKAHIDKGEGKVPTITVTPYFFASMADGKGPMRPVWPKDGAILSPIFLLARSKNKDKVKPFVDLLYSKEIGEILSSNGKFPSTNPMVENNLTKDQNFMWLGWDFIHNHDIGELIKNMEQKFFQAAEKETL</sequence>
<dbReference type="SUPFAM" id="SSF140683">
    <property type="entry name" value="SP0561-like"/>
    <property type="match status" value="1"/>
</dbReference>
<proteinExistence type="predicted"/>
<accession>A0A419STA2</accession>
<dbReference type="GO" id="GO:0030976">
    <property type="term" value="F:thiamine pyrophosphate binding"/>
    <property type="evidence" value="ECO:0007669"/>
    <property type="project" value="TreeGrafter"/>
</dbReference>
<reference evidence="3 4" key="1">
    <citation type="submission" date="2016-08" db="EMBL/GenBank/DDBJ databases">
        <title>A new outlook on sporulation: Clostridium algidixylanolyticum.</title>
        <authorList>
            <person name="Poppleton D.I."/>
            <person name="Gribaldo S."/>
        </authorList>
    </citation>
    <scope>NUCLEOTIDE SEQUENCE [LARGE SCALE GENOMIC DNA]</scope>
    <source>
        <strain evidence="3 4">SPL73</strain>
    </source>
</reference>
<dbReference type="AlphaFoldDB" id="A0A419STA2"/>
<gene>
    <name evidence="3" type="ORF">BET01_09650</name>
</gene>
<dbReference type="Pfam" id="PF08984">
    <property type="entry name" value="DUF1858"/>
    <property type="match status" value="1"/>
</dbReference>
<dbReference type="RefSeq" id="WP_120198441.1">
    <property type="nucleotide sequence ID" value="NZ_MCIA01000034.1"/>
</dbReference>
<dbReference type="OrthoDB" id="9766989at2"/>
<dbReference type="GO" id="GO:0015888">
    <property type="term" value="P:thiamine transport"/>
    <property type="evidence" value="ECO:0007669"/>
    <property type="project" value="TreeGrafter"/>
</dbReference>
<evidence type="ECO:0000256" key="1">
    <source>
        <dbReference type="ARBA" id="ARBA00022729"/>
    </source>
</evidence>
<dbReference type="Gene3D" id="1.10.3910.10">
    <property type="entry name" value="SP0561-like"/>
    <property type="match status" value="1"/>
</dbReference>
<dbReference type="GO" id="GO:0030975">
    <property type="term" value="F:thiamine binding"/>
    <property type="evidence" value="ECO:0007669"/>
    <property type="project" value="TreeGrafter"/>
</dbReference>
<comment type="caution">
    <text evidence="3">The sequence shown here is derived from an EMBL/GenBank/DDBJ whole genome shotgun (WGS) entry which is preliminary data.</text>
</comment>
<protein>
    <submittedName>
        <fullName evidence="3">Iron ABC transporter substrate-binding protein</fullName>
    </submittedName>
</protein>
<dbReference type="SUPFAM" id="SSF53850">
    <property type="entry name" value="Periplasmic binding protein-like II"/>
    <property type="match status" value="1"/>
</dbReference>
<dbReference type="InterPro" id="IPR015077">
    <property type="entry name" value="DUF1858"/>
</dbReference>
<name>A0A419STA2_9FIRM</name>